<evidence type="ECO:0000313" key="3">
    <source>
        <dbReference type="Proteomes" id="UP001620626"/>
    </source>
</evidence>
<feature type="region of interest" description="Disordered" evidence="1">
    <location>
        <begin position="1"/>
        <end position="23"/>
    </location>
</feature>
<dbReference type="AlphaFoldDB" id="A0ABD2HY21"/>
<name>A0ABD2HY21_9BILA</name>
<organism evidence="2 3">
    <name type="scientific">Heterodera trifolii</name>
    <dbReference type="NCBI Taxonomy" id="157864"/>
    <lineage>
        <taxon>Eukaryota</taxon>
        <taxon>Metazoa</taxon>
        <taxon>Ecdysozoa</taxon>
        <taxon>Nematoda</taxon>
        <taxon>Chromadorea</taxon>
        <taxon>Rhabditida</taxon>
        <taxon>Tylenchina</taxon>
        <taxon>Tylenchomorpha</taxon>
        <taxon>Tylenchoidea</taxon>
        <taxon>Heteroderidae</taxon>
        <taxon>Heteroderinae</taxon>
        <taxon>Heterodera</taxon>
    </lineage>
</organism>
<dbReference type="Proteomes" id="UP001620626">
    <property type="component" value="Unassembled WGS sequence"/>
</dbReference>
<dbReference type="EMBL" id="JBICBT010001358">
    <property type="protein sequence ID" value="KAL3071458.1"/>
    <property type="molecule type" value="Genomic_DNA"/>
</dbReference>
<gene>
    <name evidence="2" type="ORF">niasHT_031822</name>
</gene>
<protein>
    <submittedName>
        <fullName evidence="2">Uncharacterized protein</fullName>
    </submittedName>
</protein>
<sequence length="141" mass="15443">MSAGGKAEAAIMKEKGNGTPAQTKEIRVLRGEWPQEMKGISEGRRRQMLTPGIMPIHHNRLGEEHGMPGISTPISECTACIYQSGACRCPQASLIWKPDETQQCAYVRVGGWGGEYSTLIWTANYGDFALTFLNASRKNGL</sequence>
<evidence type="ECO:0000313" key="2">
    <source>
        <dbReference type="EMBL" id="KAL3071458.1"/>
    </source>
</evidence>
<reference evidence="2 3" key="1">
    <citation type="submission" date="2024-10" db="EMBL/GenBank/DDBJ databases">
        <authorList>
            <person name="Kim D."/>
        </authorList>
    </citation>
    <scope>NUCLEOTIDE SEQUENCE [LARGE SCALE GENOMIC DNA]</scope>
    <source>
        <strain evidence="2">BH-2024</strain>
    </source>
</reference>
<comment type="caution">
    <text evidence="2">The sequence shown here is derived from an EMBL/GenBank/DDBJ whole genome shotgun (WGS) entry which is preliminary data.</text>
</comment>
<evidence type="ECO:0000256" key="1">
    <source>
        <dbReference type="SAM" id="MobiDB-lite"/>
    </source>
</evidence>
<accession>A0ABD2HY21</accession>
<keyword evidence="3" id="KW-1185">Reference proteome</keyword>
<proteinExistence type="predicted"/>